<feature type="region of interest" description="Disordered" evidence="1">
    <location>
        <begin position="144"/>
        <end position="207"/>
    </location>
</feature>
<evidence type="ECO:0000313" key="2">
    <source>
        <dbReference type="EMBL" id="KAH7061521.1"/>
    </source>
</evidence>
<organism evidence="2 3">
    <name type="scientific">Macrophomina phaseolina</name>
    <dbReference type="NCBI Taxonomy" id="35725"/>
    <lineage>
        <taxon>Eukaryota</taxon>
        <taxon>Fungi</taxon>
        <taxon>Dikarya</taxon>
        <taxon>Ascomycota</taxon>
        <taxon>Pezizomycotina</taxon>
        <taxon>Dothideomycetes</taxon>
        <taxon>Dothideomycetes incertae sedis</taxon>
        <taxon>Botryosphaeriales</taxon>
        <taxon>Botryosphaeriaceae</taxon>
        <taxon>Macrophomina</taxon>
    </lineage>
</organism>
<evidence type="ECO:0000256" key="1">
    <source>
        <dbReference type="SAM" id="MobiDB-lite"/>
    </source>
</evidence>
<evidence type="ECO:0000313" key="3">
    <source>
        <dbReference type="Proteomes" id="UP000774617"/>
    </source>
</evidence>
<dbReference type="EMBL" id="JAGTJR010000004">
    <property type="protein sequence ID" value="KAH7061521.1"/>
    <property type="molecule type" value="Genomic_DNA"/>
</dbReference>
<keyword evidence="3" id="KW-1185">Reference proteome</keyword>
<feature type="compositionally biased region" description="Basic and acidic residues" evidence="1">
    <location>
        <begin position="148"/>
        <end position="166"/>
    </location>
</feature>
<gene>
    <name evidence="2" type="ORF">B0J12DRAFT_298827</name>
</gene>
<reference evidence="2 3" key="1">
    <citation type="journal article" date="2021" name="Nat. Commun.">
        <title>Genetic determinants of endophytism in the Arabidopsis root mycobiome.</title>
        <authorList>
            <person name="Mesny F."/>
            <person name="Miyauchi S."/>
            <person name="Thiergart T."/>
            <person name="Pickel B."/>
            <person name="Atanasova L."/>
            <person name="Karlsson M."/>
            <person name="Huettel B."/>
            <person name="Barry K.W."/>
            <person name="Haridas S."/>
            <person name="Chen C."/>
            <person name="Bauer D."/>
            <person name="Andreopoulos W."/>
            <person name="Pangilinan J."/>
            <person name="LaButti K."/>
            <person name="Riley R."/>
            <person name="Lipzen A."/>
            <person name="Clum A."/>
            <person name="Drula E."/>
            <person name="Henrissat B."/>
            <person name="Kohler A."/>
            <person name="Grigoriev I.V."/>
            <person name="Martin F.M."/>
            <person name="Hacquard S."/>
        </authorList>
    </citation>
    <scope>NUCLEOTIDE SEQUENCE [LARGE SCALE GENOMIC DNA]</scope>
    <source>
        <strain evidence="2 3">MPI-SDFR-AT-0080</strain>
    </source>
</reference>
<feature type="region of interest" description="Disordered" evidence="1">
    <location>
        <begin position="99"/>
        <end position="126"/>
    </location>
</feature>
<accession>A0ABQ8GRR4</accession>
<dbReference type="Proteomes" id="UP000774617">
    <property type="component" value="Unassembled WGS sequence"/>
</dbReference>
<name>A0ABQ8GRR4_9PEZI</name>
<protein>
    <submittedName>
        <fullName evidence="2">Uncharacterized protein</fullName>
    </submittedName>
</protein>
<sequence length="207" mass="23800">MDVGNSNFLTRAVRHFETLSKHHHLFFFFAASPFLGYAAGTLNQAYAPRSGRCGRCGRIKKKKGTSFEFPWPQRRRRAGLRRHFALSFPFYFRNRRNRVTRSEGKKSRRVRGGGGGWAGKDNGQGYEQPARWRIQPRVHLGGMASHRTMGESGHDGDHDDHHDAHDTAMMPPRPVFRSASEGLLVADDRCKKKKKKKKRERERDELA</sequence>
<feature type="compositionally biased region" description="Basic residues" evidence="1">
    <location>
        <begin position="191"/>
        <end position="200"/>
    </location>
</feature>
<comment type="caution">
    <text evidence="2">The sequence shown here is derived from an EMBL/GenBank/DDBJ whole genome shotgun (WGS) entry which is preliminary data.</text>
</comment>
<proteinExistence type="predicted"/>